<evidence type="ECO:0000259" key="1">
    <source>
        <dbReference type="Pfam" id="PF06859"/>
    </source>
</evidence>
<keyword evidence="3" id="KW-1185">Reference proteome</keyword>
<accession>A0A9P5P6P2</accession>
<feature type="domain" description="RNA methyltransferase bin3 C-terminal" evidence="1">
    <location>
        <begin position="136"/>
        <end position="186"/>
    </location>
</feature>
<comment type="caution">
    <text evidence="2">The sequence shown here is derived from an EMBL/GenBank/DDBJ whole genome shotgun (WGS) entry which is preliminary data.</text>
</comment>
<gene>
    <name evidence="2" type="ORF">BDP27DRAFT_1454832</name>
</gene>
<dbReference type="Pfam" id="PF06859">
    <property type="entry name" value="Bin3"/>
    <property type="match status" value="1"/>
</dbReference>
<sequence>MIAKQEVPDLKFSAQPRLALLPHDNFKSKTVLDTGCDEGWSLVKSDIHGVHTKSSGRHAHLEKAPSGLVASKPQKNPTDVFGGKGGDLIVTWAPQRSTIHNLANSYCNTLFGSLPIPPSKIHGKYLLFRHNMDMMLSLRNEGLYVFFQRIYSVLKPRGVLDLNPQEWDTYKKVGRLNEPLTSTSQHLFDIDMPSRSLIPHTANNSANIRDYRQTFAVPVTVASASQHVAPILLPKVKYFRRIEQILHRHCFTVGTCMSFLSCHTILSLLPFPLLCMNDFSVRI</sequence>
<proteinExistence type="predicted"/>
<dbReference type="InterPro" id="IPR029063">
    <property type="entry name" value="SAM-dependent_MTases_sf"/>
</dbReference>
<dbReference type="OrthoDB" id="540004at2759"/>
<dbReference type="AlphaFoldDB" id="A0A9P5P6P2"/>
<evidence type="ECO:0000313" key="2">
    <source>
        <dbReference type="EMBL" id="KAF9048163.1"/>
    </source>
</evidence>
<dbReference type="EMBL" id="JADNRY010000489">
    <property type="protein sequence ID" value="KAF9048163.1"/>
    <property type="molecule type" value="Genomic_DNA"/>
</dbReference>
<evidence type="ECO:0000313" key="3">
    <source>
        <dbReference type="Proteomes" id="UP000772434"/>
    </source>
</evidence>
<name>A0A9P5P6P2_9AGAR</name>
<dbReference type="GO" id="GO:0008168">
    <property type="term" value="F:methyltransferase activity"/>
    <property type="evidence" value="ECO:0007669"/>
    <property type="project" value="InterPro"/>
</dbReference>
<dbReference type="Gene3D" id="3.40.50.150">
    <property type="entry name" value="Vaccinia Virus protein VP39"/>
    <property type="match status" value="1"/>
</dbReference>
<protein>
    <recommendedName>
        <fullName evidence="1">RNA methyltransferase bin3 C-terminal domain-containing protein</fullName>
    </recommendedName>
</protein>
<dbReference type="Proteomes" id="UP000772434">
    <property type="component" value="Unassembled WGS sequence"/>
</dbReference>
<dbReference type="InterPro" id="IPR010675">
    <property type="entry name" value="Bin3_C"/>
</dbReference>
<reference evidence="2" key="1">
    <citation type="submission" date="2020-11" db="EMBL/GenBank/DDBJ databases">
        <authorList>
            <consortium name="DOE Joint Genome Institute"/>
            <person name="Ahrendt S."/>
            <person name="Riley R."/>
            <person name="Andreopoulos W."/>
            <person name="Labutti K."/>
            <person name="Pangilinan J."/>
            <person name="Ruiz-Duenas F.J."/>
            <person name="Barrasa J.M."/>
            <person name="Sanchez-Garcia M."/>
            <person name="Camarero S."/>
            <person name="Miyauchi S."/>
            <person name="Serrano A."/>
            <person name="Linde D."/>
            <person name="Babiker R."/>
            <person name="Drula E."/>
            <person name="Ayuso-Fernandez I."/>
            <person name="Pacheco R."/>
            <person name="Padilla G."/>
            <person name="Ferreira P."/>
            <person name="Barriuso J."/>
            <person name="Kellner H."/>
            <person name="Castanera R."/>
            <person name="Alfaro M."/>
            <person name="Ramirez L."/>
            <person name="Pisabarro A.G."/>
            <person name="Kuo A."/>
            <person name="Tritt A."/>
            <person name="Lipzen A."/>
            <person name="He G."/>
            <person name="Yan M."/>
            <person name="Ng V."/>
            <person name="Cullen D."/>
            <person name="Martin F."/>
            <person name="Rosso M.-N."/>
            <person name="Henrissat B."/>
            <person name="Hibbett D."/>
            <person name="Martinez A.T."/>
            <person name="Grigoriev I.V."/>
        </authorList>
    </citation>
    <scope>NUCLEOTIDE SEQUENCE</scope>
    <source>
        <strain evidence="2">AH 40177</strain>
    </source>
</reference>
<organism evidence="2 3">
    <name type="scientific">Rhodocollybia butyracea</name>
    <dbReference type="NCBI Taxonomy" id="206335"/>
    <lineage>
        <taxon>Eukaryota</taxon>
        <taxon>Fungi</taxon>
        <taxon>Dikarya</taxon>
        <taxon>Basidiomycota</taxon>
        <taxon>Agaricomycotina</taxon>
        <taxon>Agaricomycetes</taxon>
        <taxon>Agaricomycetidae</taxon>
        <taxon>Agaricales</taxon>
        <taxon>Marasmiineae</taxon>
        <taxon>Omphalotaceae</taxon>
        <taxon>Rhodocollybia</taxon>
    </lineage>
</organism>